<keyword evidence="3 8" id="KW-0489">Methyltransferase</keyword>
<dbReference type="GO" id="GO:0009236">
    <property type="term" value="P:cobalamin biosynthetic process"/>
    <property type="evidence" value="ECO:0007669"/>
    <property type="project" value="UniProtKB-UniPathway"/>
</dbReference>
<reference evidence="8 9" key="1">
    <citation type="submission" date="2018-02" db="EMBL/GenBank/DDBJ databases">
        <title>Genomic Encyclopedia of Archaeal and Bacterial Type Strains, Phase II (KMG-II): from individual species to whole genera.</title>
        <authorList>
            <person name="Goeker M."/>
        </authorList>
    </citation>
    <scope>NUCLEOTIDE SEQUENCE [LARGE SCALE GENOMIC DNA]</scope>
    <source>
        <strain evidence="8 9">DSM 3808</strain>
    </source>
</reference>
<dbReference type="PANTHER" id="PTHR36925">
    <property type="entry name" value="COBALT-PRECORRIN-6A REDUCTASE"/>
    <property type="match status" value="1"/>
</dbReference>
<dbReference type="AlphaFoldDB" id="A0A2S6HNW8"/>
<evidence type="ECO:0000313" key="8">
    <source>
        <dbReference type="EMBL" id="PPK79204.1"/>
    </source>
</evidence>
<dbReference type="PANTHER" id="PTHR36925:SF1">
    <property type="entry name" value="COBALT-PRECORRIN-6A REDUCTASE"/>
    <property type="match status" value="1"/>
</dbReference>
<evidence type="ECO:0000256" key="6">
    <source>
        <dbReference type="ARBA" id="ARBA00023002"/>
    </source>
</evidence>
<dbReference type="Gene3D" id="3.30.950.10">
    <property type="entry name" value="Methyltransferase, Cobalt-precorrin-4 Transmethylase, Domain 2"/>
    <property type="match status" value="1"/>
</dbReference>
<dbReference type="NCBIfam" id="TIGR02467">
    <property type="entry name" value="CbiE"/>
    <property type="match status" value="1"/>
</dbReference>
<proteinExistence type="predicted"/>
<protein>
    <submittedName>
        <fullName evidence="8">Precorrin-6Y C5,15-methyltransferase (Decarboxylating)</fullName>
    </submittedName>
</protein>
<evidence type="ECO:0000259" key="7">
    <source>
        <dbReference type="Pfam" id="PF00590"/>
    </source>
</evidence>
<comment type="pathway">
    <text evidence="1">Cofactor biosynthesis; adenosylcobalamin biosynthesis.</text>
</comment>
<dbReference type="Pfam" id="PF02571">
    <property type="entry name" value="CbiJ"/>
    <property type="match status" value="1"/>
</dbReference>
<dbReference type="InterPro" id="IPR000878">
    <property type="entry name" value="4pyrrol_Mease"/>
</dbReference>
<evidence type="ECO:0000256" key="2">
    <source>
        <dbReference type="ARBA" id="ARBA00022573"/>
    </source>
</evidence>
<dbReference type="SUPFAM" id="SSF53790">
    <property type="entry name" value="Tetrapyrrole methylase"/>
    <property type="match status" value="1"/>
</dbReference>
<dbReference type="CDD" id="cd11644">
    <property type="entry name" value="Precorrin-6Y-MT"/>
    <property type="match status" value="1"/>
</dbReference>
<dbReference type="OrthoDB" id="6439987at2"/>
<keyword evidence="2" id="KW-0169">Cobalamin biosynthesis</keyword>
<dbReference type="InterPro" id="IPR035996">
    <property type="entry name" value="4pyrrol_Methylase_sf"/>
</dbReference>
<dbReference type="InterPro" id="IPR014776">
    <property type="entry name" value="4pyrrole_Mease_sub2"/>
</dbReference>
<evidence type="ECO:0000313" key="9">
    <source>
        <dbReference type="Proteomes" id="UP000237749"/>
    </source>
</evidence>
<keyword evidence="6" id="KW-0560">Oxidoreductase</keyword>
<dbReference type="GO" id="GO:0016994">
    <property type="term" value="F:precorrin-6A reductase activity"/>
    <property type="evidence" value="ECO:0007669"/>
    <property type="project" value="InterPro"/>
</dbReference>
<dbReference type="InterPro" id="IPR003723">
    <property type="entry name" value="Precorrin-6x_reduct"/>
</dbReference>
<evidence type="ECO:0000256" key="5">
    <source>
        <dbReference type="ARBA" id="ARBA00022691"/>
    </source>
</evidence>
<evidence type="ECO:0000256" key="1">
    <source>
        <dbReference type="ARBA" id="ARBA00004953"/>
    </source>
</evidence>
<evidence type="ECO:0000256" key="4">
    <source>
        <dbReference type="ARBA" id="ARBA00022679"/>
    </source>
</evidence>
<keyword evidence="9" id="KW-1185">Reference proteome</keyword>
<dbReference type="GO" id="GO:0032259">
    <property type="term" value="P:methylation"/>
    <property type="evidence" value="ECO:0007669"/>
    <property type="project" value="UniProtKB-KW"/>
</dbReference>
<dbReference type="InterPro" id="IPR012818">
    <property type="entry name" value="CbiE"/>
</dbReference>
<sequence>MCKILIFGGTTEGRLLAEFCHENQLEAWVSVATGYGKMLLLESRFLHIHNTPMDAEEMGAFIREQGITLVLDATHPYAAEVSRNILLACTKTGTKRLRILRESLKGSGDGDHVVWVDSMEEAIRFLNQNTGNVLATTGSKELDWYTKVENWEERVYARVLSSSAVLAACEQLGFKGNRIIGMQGPFSLELNQAMIRQLNIRYLVTKEAGQAGGFLEKLQATSLCNITAVVIGRPIDEEGVGLDEVKEILIKGKSSETSICKGSIYLIGTGMGGPEQMTVKALNTLKNCQVVFGAKRILHDIGDLNPEILKLPYYLSKDILPWLNEHGEYQRIAVLFSGDAGFYSGAEKMAAALLEEPYSQLYETKILPGISSVSYLCARLKTGWENVRLISLHGRDWDLLEELNHHQRIFALLDKRNSVNALCSLLEENGYEHARLSVGERLSYEDERITTGTPVTLKNQTFDILSAVLIER</sequence>
<name>A0A2S6HNW8_9FIRM</name>
<dbReference type="GO" id="GO:0008276">
    <property type="term" value="F:protein methyltransferase activity"/>
    <property type="evidence" value="ECO:0007669"/>
    <property type="project" value="InterPro"/>
</dbReference>
<accession>A0A2S6HNW8</accession>
<organism evidence="8 9">
    <name type="scientific">Lacrimispora xylanisolvens</name>
    <dbReference type="NCBI Taxonomy" id="384636"/>
    <lineage>
        <taxon>Bacteria</taxon>
        <taxon>Bacillati</taxon>
        <taxon>Bacillota</taxon>
        <taxon>Clostridia</taxon>
        <taxon>Lachnospirales</taxon>
        <taxon>Lachnospiraceae</taxon>
        <taxon>Lacrimispora</taxon>
    </lineage>
</organism>
<dbReference type="InterPro" id="IPR014777">
    <property type="entry name" value="4pyrrole_Mease_sub1"/>
</dbReference>
<feature type="domain" description="Tetrapyrrole methylase" evidence="7">
    <location>
        <begin position="264"/>
        <end position="453"/>
    </location>
</feature>
<comment type="caution">
    <text evidence="8">The sequence shown here is derived from an EMBL/GenBank/DDBJ whole genome shotgun (WGS) entry which is preliminary data.</text>
</comment>
<dbReference type="Gene3D" id="3.40.1010.10">
    <property type="entry name" value="Cobalt-precorrin-4 Transmethylase, Domain 1"/>
    <property type="match status" value="1"/>
</dbReference>
<evidence type="ECO:0000256" key="3">
    <source>
        <dbReference type="ARBA" id="ARBA00022603"/>
    </source>
</evidence>
<gene>
    <name evidence="8" type="ORF">BXY41_111140</name>
</gene>
<keyword evidence="5" id="KW-0949">S-adenosyl-L-methionine</keyword>
<dbReference type="Proteomes" id="UP000237749">
    <property type="component" value="Unassembled WGS sequence"/>
</dbReference>
<dbReference type="Pfam" id="PF00590">
    <property type="entry name" value="TP_methylase"/>
    <property type="match status" value="1"/>
</dbReference>
<dbReference type="UniPathway" id="UPA00148"/>
<dbReference type="PROSITE" id="PS51014">
    <property type="entry name" value="COBK_CBIJ"/>
    <property type="match status" value="1"/>
</dbReference>
<dbReference type="RefSeq" id="WP_104438493.1">
    <property type="nucleotide sequence ID" value="NZ_PTJA01000011.1"/>
</dbReference>
<keyword evidence="4 8" id="KW-0808">Transferase</keyword>
<dbReference type="EMBL" id="PTJA01000011">
    <property type="protein sequence ID" value="PPK79204.1"/>
    <property type="molecule type" value="Genomic_DNA"/>
</dbReference>
<dbReference type="NCBIfam" id="TIGR00715">
    <property type="entry name" value="precor6x_red"/>
    <property type="match status" value="1"/>
</dbReference>